<dbReference type="GO" id="GO:0008704">
    <property type="term" value="F:5-carboxymethyl-2-hydroxymuconate delta-isomerase activity"/>
    <property type="evidence" value="ECO:0007669"/>
    <property type="project" value="UniProtKB-EC"/>
</dbReference>
<evidence type="ECO:0000313" key="2">
    <source>
        <dbReference type="Proteomes" id="UP000189545"/>
    </source>
</evidence>
<keyword evidence="1" id="KW-0413">Isomerase</keyword>
<dbReference type="InterPro" id="IPR014347">
    <property type="entry name" value="Tautomerase/MIF_sf"/>
</dbReference>
<dbReference type="InterPro" id="IPR004220">
    <property type="entry name" value="5-COMe_2-OHmuconate_Isoase"/>
</dbReference>
<reference evidence="1 2" key="1">
    <citation type="submission" date="2016-03" db="EMBL/GenBank/DDBJ databases">
        <title>Complete genome sequence of Shewanella psychrophila WP2, a deep sea bacterium isolated from west Pacific sediment.</title>
        <authorList>
            <person name="Xu G."/>
            <person name="Jian H."/>
        </authorList>
    </citation>
    <scope>NUCLEOTIDE SEQUENCE [LARGE SCALE GENOMIC DNA]</scope>
    <source>
        <strain evidence="1 2">WP2</strain>
    </source>
</reference>
<sequence length="116" mass="13063">MPHCVIEYSAPLAELIDIPKLVKETHQGAIDSGLFESKAIKIRAHRCDDFLMGTEPDDNFIHIRLSIMPDRSNEQKTVLLERIYANIVALTSDVNSVTIEILDIDSQHYFKALAPS</sequence>
<dbReference type="RefSeq" id="WP_077751004.1">
    <property type="nucleotide sequence ID" value="NZ_CP014782.1"/>
</dbReference>
<dbReference type="EC" id="5.3.3.10" evidence="1"/>
<keyword evidence="2" id="KW-1185">Reference proteome</keyword>
<dbReference type="PANTHER" id="PTHR37950">
    <property type="entry name" value="4-HYDROXYPHENYLACETATE CATABOLISM PROTEIN"/>
    <property type="match status" value="1"/>
</dbReference>
<dbReference type="STRING" id="225848.Sps_00478"/>
<protein>
    <submittedName>
        <fullName evidence="1">5-carboxymethyl-2-hydroxymuconate isomerase</fullName>
        <ecNumber evidence="1">5.3.3.10</ecNumber>
    </submittedName>
</protein>
<dbReference type="AlphaFoldDB" id="A0A1S6HJH9"/>
<dbReference type="KEGG" id="spsw:Sps_00478"/>
<proteinExistence type="predicted"/>
<dbReference type="CDD" id="cd00580">
    <property type="entry name" value="CHMI"/>
    <property type="match status" value="1"/>
</dbReference>
<organism evidence="1 2">
    <name type="scientific">Shewanella psychrophila</name>
    <dbReference type="NCBI Taxonomy" id="225848"/>
    <lineage>
        <taxon>Bacteria</taxon>
        <taxon>Pseudomonadati</taxon>
        <taxon>Pseudomonadota</taxon>
        <taxon>Gammaproteobacteria</taxon>
        <taxon>Alteromonadales</taxon>
        <taxon>Shewanellaceae</taxon>
        <taxon>Shewanella</taxon>
    </lineage>
</organism>
<dbReference type="SUPFAM" id="SSF55331">
    <property type="entry name" value="Tautomerase/MIF"/>
    <property type="match status" value="1"/>
</dbReference>
<dbReference type="OrthoDB" id="9814215at2"/>
<dbReference type="Pfam" id="PF02962">
    <property type="entry name" value="CHMI"/>
    <property type="match status" value="1"/>
</dbReference>
<dbReference type="EMBL" id="CP014782">
    <property type="protein sequence ID" value="AQS35682.1"/>
    <property type="molecule type" value="Genomic_DNA"/>
</dbReference>
<name>A0A1S6HJH9_9GAMM</name>
<dbReference type="PANTHER" id="PTHR37950:SF1">
    <property type="entry name" value="4-HYDROXYPHENYLACETATE CATABOLISM PROTEIN"/>
    <property type="match status" value="1"/>
</dbReference>
<accession>A0A1S6HJH9</accession>
<evidence type="ECO:0000313" key="1">
    <source>
        <dbReference type="EMBL" id="AQS35682.1"/>
    </source>
</evidence>
<gene>
    <name evidence="1" type="ORF">Sps_00478</name>
</gene>
<dbReference type="Proteomes" id="UP000189545">
    <property type="component" value="Chromosome"/>
</dbReference>
<dbReference type="Gene3D" id="3.30.429.10">
    <property type="entry name" value="Macrophage Migration Inhibitory Factor"/>
    <property type="match status" value="1"/>
</dbReference>